<evidence type="ECO:0000256" key="3">
    <source>
        <dbReference type="SAM" id="SignalP"/>
    </source>
</evidence>
<proteinExistence type="predicted"/>
<dbReference type="Proteomes" id="UP001270362">
    <property type="component" value="Unassembled WGS sequence"/>
</dbReference>
<dbReference type="PROSITE" id="PS51212">
    <property type="entry name" value="WSC"/>
    <property type="match status" value="2"/>
</dbReference>
<feature type="region of interest" description="Disordered" evidence="2">
    <location>
        <begin position="268"/>
        <end position="343"/>
    </location>
</feature>
<feature type="domain" description="WSC" evidence="4">
    <location>
        <begin position="140"/>
        <end position="236"/>
    </location>
</feature>
<gene>
    <name evidence="5" type="ORF">B0T22DRAFT_26733</name>
</gene>
<keyword evidence="1" id="KW-0677">Repeat</keyword>
<evidence type="ECO:0000256" key="2">
    <source>
        <dbReference type="SAM" id="MobiDB-lite"/>
    </source>
</evidence>
<dbReference type="SMART" id="SM00321">
    <property type="entry name" value="WSC"/>
    <property type="match status" value="2"/>
</dbReference>
<dbReference type="PANTHER" id="PTHR45964">
    <property type="entry name" value="WSCD FAMILY MEMBER CG9164"/>
    <property type="match status" value="1"/>
</dbReference>
<dbReference type="AlphaFoldDB" id="A0AAE0XGW3"/>
<dbReference type="Pfam" id="PF01822">
    <property type="entry name" value="WSC"/>
    <property type="match status" value="2"/>
</dbReference>
<evidence type="ECO:0000256" key="1">
    <source>
        <dbReference type="ARBA" id="ARBA00022737"/>
    </source>
</evidence>
<feature type="domain" description="WSC" evidence="4">
    <location>
        <begin position="36"/>
        <end position="128"/>
    </location>
</feature>
<accession>A0AAE0XGW3</accession>
<name>A0AAE0XGW3_9PEZI</name>
<reference evidence="5" key="2">
    <citation type="submission" date="2023-06" db="EMBL/GenBank/DDBJ databases">
        <authorList>
            <consortium name="Lawrence Berkeley National Laboratory"/>
            <person name="Haridas S."/>
            <person name="Hensen N."/>
            <person name="Bonometti L."/>
            <person name="Westerberg I."/>
            <person name="Brannstrom I.O."/>
            <person name="Guillou S."/>
            <person name="Cros-Aarteil S."/>
            <person name="Calhoun S."/>
            <person name="Kuo A."/>
            <person name="Mondo S."/>
            <person name="Pangilinan J."/>
            <person name="Riley R."/>
            <person name="Labutti K."/>
            <person name="Andreopoulos B."/>
            <person name="Lipzen A."/>
            <person name="Chen C."/>
            <person name="Yanf M."/>
            <person name="Daum C."/>
            <person name="Ng V."/>
            <person name="Clum A."/>
            <person name="Steindorff A."/>
            <person name="Ohm R."/>
            <person name="Martin F."/>
            <person name="Silar P."/>
            <person name="Natvig D."/>
            <person name="Lalanne C."/>
            <person name="Gautier V."/>
            <person name="Ament-Velasquez S.L."/>
            <person name="Kruys A."/>
            <person name="Hutchinson M.I."/>
            <person name="Powell A.J."/>
            <person name="Barry K."/>
            <person name="Miller A.N."/>
            <person name="Grigoriev I.V."/>
            <person name="Debuchy R."/>
            <person name="Gladieux P."/>
            <person name="Thoren M.H."/>
            <person name="Johannesson H."/>
        </authorList>
    </citation>
    <scope>NUCLEOTIDE SEQUENCE</scope>
    <source>
        <strain evidence="5">CBS 314.62</strain>
    </source>
</reference>
<keyword evidence="3" id="KW-0732">Signal</keyword>
<dbReference type="PANTHER" id="PTHR45964:SF5">
    <property type="entry name" value="WSCD FAMILY MEMBER CG9164"/>
    <property type="match status" value="1"/>
</dbReference>
<evidence type="ECO:0000313" key="5">
    <source>
        <dbReference type="EMBL" id="KAK3692812.1"/>
    </source>
</evidence>
<sequence length="619" mass="65471">MASFRLMAAALAATHMVGQVQAWTVELPPCLSPFQPFVYSGCYDDNGSPHTLAFRSSLDQQNMTVETCVAECKGNGYRYAGLEYYGVCFCGGTVIGSPVDESLCNYPCTGNKSENCGGNNIISIYQDPTYTPFEDVTVQDYAPLGCWTDDSPYGRALGYPQDQLNSQTLTTSDCLNACKDGGFPFAGTEYGGECWCSATIGNDTGAAPDFDCNMPCNGDSTEICGGRSRLNLYVAKELESLQPCGYVPPVSSSASSTLSTSTSSIVVSSVPPLSTTSSTTSSSIIPSSTTSSTTSSTASITISSTTSSTISSTTSSTTTSKSSTTSCTTTTKPPTTTSSTSSTKTSSVCVATVTVPATCEYKCGNWCSSPIPDWKDVPGCKNGQGSCKLQVASCFKSAGWPGSLNCFDFAGWCSDLNNYCSTAPAGGCSKGGFRSQKPPKNPQPPTTTVITTACGVSSTAKPTSTSTSQVPIPTPTNICIQPTNKQWGYGPGNPAGGIELPIVTCNDLSRDWTFNPFKLYTEPRSSDCKSYPRTSCTSACADACREQYDNCVGTYVKGCEKRRDDVSYFDFVNSVEKRTYSFQDSPSTANSKCRAQYTDCLTVNRDSRGVGKCSKFGVQ</sequence>
<dbReference type="InterPro" id="IPR002889">
    <property type="entry name" value="WSC_carb-bd"/>
</dbReference>
<protein>
    <submittedName>
        <fullName evidence="5">WSC domain-containing protein</fullName>
    </submittedName>
</protein>
<organism evidence="5 6">
    <name type="scientific">Podospora appendiculata</name>
    <dbReference type="NCBI Taxonomy" id="314037"/>
    <lineage>
        <taxon>Eukaryota</taxon>
        <taxon>Fungi</taxon>
        <taxon>Dikarya</taxon>
        <taxon>Ascomycota</taxon>
        <taxon>Pezizomycotina</taxon>
        <taxon>Sordariomycetes</taxon>
        <taxon>Sordariomycetidae</taxon>
        <taxon>Sordariales</taxon>
        <taxon>Podosporaceae</taxon>
        <taxon>Podospora</taxon>
    </lineage>
</organism>
<evidence type="ECO:0000259" key="4">
    <source>
        <dbReference type="PROSITE" id="PS51212"/>
    </source>
</evidence>
<dbReference type="InterPro" id="IPR051589">
    <property type="entry name" value="Sialate-O-sulfotransferase"/>
</dbReference>
<feature type="chain" id="PRO_5042253217" evidence="3">
    <location>
        <begin position="23"/>
        <end position="619"/>
    </location>
</feature>
<evidence type="ECO:0000313" key="6">
    <source>
        <dbReference type="Proteomes" id="UP001270362"/>
    </source>
</evidence>
<keyword evidence="6" id="KW-1185">Reference proteome</keyword>
<dbReference type="EMBL" id="JAULSO010000001">
    <property type="protein sequence ID" value="KAK3692812.1"/>
    <property type="molecule type" value="Genomic_DNA"/>
</dbReference>
<comment type="caution">
    <text evidence="5">The sequence shown here is derived from an EMBL/GenBank/DDBJ whole genome shotgun (WGS) entry which is preliminary data.</text>
</comment>
<feature type="signal peptide" evidence="3">
    <location>
        <begin position="1"/>
        <end position="22"/>
    </location>
</feature>
<reference evidence="5" key="1">
    <citation type="journal article" date="2023" name="Mol. Phylogenet. Evol.">
        <title>Genome-scale phylogeny and comparative genomics of the fungal order Sordariales.</title>
        <authorList>
            <person name="Hensen N."/>
            <person name="Bonometti L."/>
            <person name="Westerberg I."/>
            <person name="Brannstrom I.O."/>
            <person name="Guillou S."/>
            <person name="Cros-Aarteil S."/>
            <person name="Calhoun S."/>
            <person name="Haridas S."/>
            <person name="Kuo A."/>
            <person name="Mondo S."/>
            <person name="Pangilinan J."/>
            <person name="Riley R."/>
            <person name="LaButti K."/>
            <person name="Andreopoulos B."/>
            <person name="Lipzen A."/>
            <person name="Chen C."/>
            <person name="Yan M."/>
            <person name="Daum C."/>
            <person name="Ng V."/>
            <person name="Clum A."/>
            <person name="Steindorff A."/>
            <person name="Ohm R.A."/>
            <person name="Martin F."/>
            <person name="Silar P."/>
            <person name="Natvig D.O."/>
            <person name="Lalanne C."/>
            <person name="Gautier V."/>
            <person name="Ament-Velasquez S.L."/>
            <person name="Kruys A."/>
            <person name="Hutchinson M.I."/>
            <person name="Powell A.J."/>
            <person name="Barry K."/>
            <person name="Miller A.N."/>
            <person name="Grigoriev I.V."/>
            <person name="Debuchy R."/>
            <person name="Gladieux P."/>
            <person name="Hiltunen Thoren M."/>
            <person name="Johannesson H."/>
        </authorList>
    </citation>
    <scope>NUCLEOTIDE SEQUENCE</scope>
    <source>
        <strain evidence="5">CBS 314.62</strain>
    </source>
</reference>